<keyword evidence="1" id="KW-0472">Membrane</keyword>
<dbReference type="InterPro" id="IPR007890">
    <property type="entry name" value="CHASE2"/>
</dbReference>
<evidence type="ECO:0000259" key="2">
    <source>
        <dbReference type="Pfam" id="PF05226"/>
    </source>
</evidence>
<feature type="domain" description="CHASE2" evidence="2">
    <location>
        <begin position="45"/>
        <end position="375"/>
    </location>
</feature>
<protein>
    <submittedName>
        <fullName evidence="3">CHASE2 domain-containing protein</fullName>
    </submittedName>
</protein>
<keyword evidence="1" id="KW-0812">Transmembrane</keyword>
<evidence type="ECO:0000256" key="1">
    <source>
        <dbReference type="SAM" id="Phobius"/>
    </source>
</evidence>
<gene>
    <name evidence="3" type="ORF">NFG57_04805</name>
</gene>
<accession>A0AAU7KXB5</accession>
<feature type="transmembrane region" description="Helical" evidence="1">
    <location>
        <begin position="363"/>
        <end position="379"/>
    </location>
</feature>
<reference evidence="3" key="1">
    <citation type="submission" date="2022-06" db="EMBL/GenBank/DDBJ databases">
        <title>A novel DMS-producing enzyme.</title>
        <authorList>
            <person name="Zhang Y."/>
        </authorList>
    </citation>
    <scope>NUCLEOTIDE SEQUENCE</scope>
    <source>
        <strain evidence="3">H10-59</strain>
    </source>
</reference>
<proteinExistence type="predicted"/>
<organism evidence="3">
    <name type="scientific">Halomonas sp. H10-59</name>
    <dbReference type="NCBI Taxonomy" id="2950874"/>
    <lineage>
        <taxon>Bacteria</taxon>
        <taxon>Pseudomonadati</taxon>
        <taxon>Pseudomonadota</taxon>
        <taxon>Gammaproteobacteria</taxon>
        <taxon>Oceanospirillales</taxon>
        <taxon>Halomonadaceae</taxon>
        <taxon>Halomonas</taxon>
    </lineage>
</organism>
<feature type="transmembrane region" description="Helical" evidence="1">
    <location>
        <begin position="391"/>
        <end position="413"/>
    </location>
</feature>
<dbReference type="EMBL" id="CP098828">
    <property type="protein sequence ID" value="XBO76102.1"/>
    <property type="molecule type" value="Genomic_DNA"/>
</dbReference>
<keyword evidence="1" id="KW-1133">Transmembrane helix</keyword>
<name>A0AAU7KXB5_9GAMM</name>
<dbReference type="Pfam" id="PF05226">
    <property type="entry name" value="CHASE2"/>
    <property type="match status" value="1"/>
</dbReference>
<sequence>MQSKIHLAQHVCRACRSSLPARLALYLGIGAWLLYGDPFGLASNSDQAFSEAYQRVSARMTGVPIPPVSVVTINLDDIRELHKAHRLQSNDWPLTYNDHATILAQVLAPDAPGTTAPAAVFYDIHLQDYRNLSGSLDRLKRLTHRIAEDERLPTLLLAAGGVDTPMSQRMRETLPVSQLTPSNWRGRSTDYALATPLKANASPRDSGALGLYRQWAQIAGMPPLHTASDEHMAIQWRLSDRCVARGIFERTSELLHYSVSQLFSSALGPSLSNMLGIDLPAEADASCLPFHQITLRNLVASRGADLPPPGAASYVVMVGVDDYNLGDFRDIPVYSQLAGIFTHAMAFENLFRMQQGYLRYEDMTWMAMLAWIITIALIMRSPPTFERNNNALLRSLAWFTFTATSVALTHHVFHTRLNLVPEGWLPLLAIAPLAREIIARHEAHLKATQELA</sequence>
<evidence type="ECO:0000313" key="3">
    <source>
        <dbReference type="EMBL" id="XBO76102.1"/>
    </source>
</evidence>
<dbReference type="AlphaFoldDB" id="A0AAU7KXB5"/>
<dbReference type="RefSeq" id="WP_222515545.1">
    <property type="nucleotide sequence ID" value="NZ_CP098828.1"/>
</dbReference>